<dbReference type="AlphaFoldDB" id="A0AB73LNU9"/>
<evidence type="ECO:0000313" key="3">
    <source>
        <dbReference type="EMBL" id="ONF93955.1"/>
    </source>
</evidence>
<feature type="domain" description="Flagellin N-terminal" evidence="2">
    <location>
        <begin position="50"/>
        <end position="117"/>
    </location>
</feature>
<evidence type="ECO:0000313" key="4">
    <source>
        <dbReference type="Proteomes" id="UP000189337"/>
    </source>
</evidence>
<protein>
    <submittedName>
        <fullName evidence="3">Endoflagellar protein</fullName>
    </submittedName>
</protein>
<dbReference type="EMBL" id="MTSU01000003">
    <property type="protein sequence ID" value="ONF93955.1"/>
    <property type="molecule type" value="Genomic_DNA"/>
</dbReference>
<dbReference type="RefSeq" id="WP_046943908.1">
    <property type="nucleotide sequence ID" value="NZ_CP028370.1"/>
</dbReference>
<gene>
    <name evidence="3" type="ORF">BWD14_04775</name>
</gene>
<sequence length="196" mass="22937">MENLDRTRLVFIYSIVLFFLLTTYVSCNSFGKRRIPKSSISFTEIAEARSFLERLERYLQTISDLLQRNLVLAVKSSNGIYYQEDRNQLDVQFQELLKEICRIRESAHFENETLFDKPGNVSLQIDPHSYSILFPLPELEPENFGVSSCNSNNFKSKMSVKTDLFAERSVYLTEKALSIVSWERSRIVVLWDRLDQ</sequence>
<dbReference type="GO" id="GO:0005198">
    <property type="term" value="F:structural molecule activity"/>
    <property type="evidence" value="ECO:0007669"/>
    <property type="project" value="InterPro"/>
</dbReference>
<keyword evidence="1" id="KW-0812">Transmembrane</keyword>
<dbReference type="Proteomes" id="UP000189337">
    <property type="component" value="Unassembled WGS sequence"/>
</dbReference>
<dbReference type="SUPFAM" id="SSF64518">
    <property type="entry name" value="Phase 1 flagellin"/>
    <property type="match status" value="1"/>
</dbReference>
<dbReference type="Pfam" id="PF00669">
    <property type="entry name" value="Flagellin_N"/>
    <property type="match status" value="1"/>
</dbReference>
<keyword evidence="1" id="KW-1133">Transmembrane helix</keyword>
<feature type="transmembrane region" description="Helical" evidence="1">
    <location>
        <begin position="12"/>
        <end position="31"/>
    </location>
</feature>
<dbReference type="InterPro" id="IPR001029">
    <property type="entry name" value="Flagellin_N"/>
</dbReference>
<keyword evidence="1" id="KW-0472">Membrane</keyword>
<comment type="caution">
    <text evidence="3">The sequence shown here is derived from an EMBL/GenBank/DDBJ whole genome shotgun (WGS) entry which is preliminary data.</text>
</comment>
<organism evidence="3 4">
    <name type="scientific">Leptospira santarosai</name>
    <dbReference type="NCBI Taxonomy" id="28183"/>
    <lineage>
        <taxon>Bacteria</taxon>
        <taxon>Pseudomonadati</taxon>
        <taxon>Spirochaetota</taxon>
        <taxon>Spirochaetia</taxon>
        <taxon>Leptospirales</taxon>
        <taxon>Leptospiraceae</taxon>
        <taxon>Leptospira</taxon>
    </lineage>
</organism>
<name>A0AB73LNU9_9LEPT</name>
<accession>A0AB73LNU9</accession>
<evidence type="ECO:0000259" key="2">
    <source>
        <dbReference type="Pfam" id="PF00669"/>
    </source>
</evidence>
<proteinExistence type="predicted"/>
<dbReference type="Gene3D" id="1.20.1330.10">
    <property type="entry name" value="f41 fragment of flagellin, N-terminal domain"/>
    <property type="match status" value="1"/>
</dbReference>
<reference evidence="3 4" key="1">
    <citation type="submission" date="2017-01" db="EMBL/GenBank/DDBJ databases">
        <title>Comparative genomic analysis of Brazilian Leptospira santarosai.</title>
        <authorList>
            <person name="Moreno L.Z."/>
            <person name="Miraglia F."/>
            <person name="Kremer F.S."/>
            <person name="Eslabao M.R."/>
            <person name="Lilenbaum W."/>
            <person name="Dellagostin O.A."/>
            <person name="Moreno A.M."/>
        </authorList>
    </citation>
    <scope>NUCLEOTIDE SEQUENCE [LARGE SCALE GENOMIC DNA]</scope>
    <source>
        <strain evidence="3 4">M52/8-19</strain>
    </source>
</reference>
<evidence type="ECO:0000256" key="1">
    <source>
        <dbReference type="SAM" id="Phobius"/>
    </source>
</evidence>